<dbReference type="EMBL" id="SSTE01006004">
    <property type="protein sequence ID" value="KAA0059689.1"/>
    <property type="molecule type" value="Genomic_DNA"/>
</dbReference>
<organism evidence="3 5">
    <name type="scientific">Cucumis melo var. makuwa</name>
    <name type="common">Oriental melon</name>
    <dbReference type="NCBI Taxonomy" id="1194695"/>
    <lineage>
        <taxon>Eukaryota</taxon>
        <taxon>Viridiplantae</taxon>
        <taxon>Streptophyta</taxon>
        <taxon>Embryophyta</taxon>
        <taxon>Tracheophyta</taxon>
        <taxon>Spermatophyta</taxon>
        <taxon>Magnoliopsida</taxon>
        <taxon>eudicotyledons</taxon>
        <taxon>Gunneridae</taxon>
        <taxon>Pentapetalae</taxon>
        <taxon>rosids</taxon>
        <taxon>fabids</taxon>
        <taxon>Cucurbitales</taxon>
        <taxon>Cucurbitaceae</taxon>
        <taxon>Benincaseae</taxon>
        <taxon>Cucumis</taxon>
    </lineage>
</organism>
<proteinExistence type="predicted"/>
<name>A0A5D3DR87_CUCMM</name>
<feature type="compositionally biased region" description="Basic and acidic residues" evidence="1">
    <location>
        <begin position="68"/>
        <end position="80"/>
    </location>
</feature>
<dbReference type="AlphaFoldDB" id="A0A5D3DR87"/>
<feature type="region of interest" description="Disordered" evidence="1">
    <location>
        <begin position="65"/>
        <end position="91"/>
    </location>
</feature>
<evidence type="ECO:0000313" key="2">
    <source>
        <dbReference type="EMBL" id="KAA0059689.1"/>
    </source>
</evidence>
<sequence>MTPTPTFITYIGEITLTLGGEDQVNKTKDDMVVMVIIGVKHLAITKVTTTIDYILLIVNRKPSPRNNDAQKNKEVEDPSKMKNKRWHRTKHHATSDVFKNGVSEKMKDPGSFTVPYSISGVDLGHALCDLRDYYEDKVFVELFSSQVFFEDEDPKGLLVEINVVYDARKFEPLDLQTKDEKKNKPLIEESLEL</sequence>
<evidence type="ECO:0000313" key="4">
    <source>
        <dbReference type="Proteomes" id="UP000321393"/>
    </source>
</evidence>
<protein>
    <submittedName>
        <fullName evidence="3">Uncharacterized protein</fullName>
    </submittedName>
</protein>
<evidence type="ECO:0000313" key="3">
    <source>
        <dbReference type="EMBL" id="TYK26126.1"/>
    </source>
</evidence>
<accession>A0A5D3DR87</accession>
<comment type="caution">
    <text evidence="3">The sequence shown here is derived from an EMBL/GenBank/DDBJ whole genome shotgun (WGS) entry which is preliminary data.</text>
</comment>
<gene>
    <name evidence="3" type="ORF">E5676_scaffold111G00440</name>
    <name evidence="2" type="ORF">E6C27_scaffold54G001440</name>
</gene>
<feature type="compositionally biased region" description="Basic residues" evidence="1">
    <location>
        <begin position="81"/>
        <end position="91"/>
    </location>
</feature>
<evidence type="ECO:0000313" key="5">
    <source>
        <dbReference type="Proteomes" id="UP000321947"/>
    </source>
</evidence>
<dbReference type="EMBL" id="SSTD01003515">
    <property type="protein sequence ID" value="TYK26126.1"/>
    <property type="molecule type" value="Genomic_DNA"/>
</dbReference>
<dbReference type="Proteomes" id="UP000321393">
    <property type="component" value="Unassembled WGS sequence"/>
</dbReference>
<evidence type="ECO:0000256" key="1">
    <source>
        <dbReference type="SAM" id="MobiDB-lite"/>
    </source>
</evidence>
<dbReference type="Proteomes" id="UP000321947">
    <property type="component" value="Unassembled WGS sequence"/>
</dbReference>
<dbReference type="OrthoDB" id="778454at2759"/>
<reference evidence="4 5" key="1">
    <citation type="submission" date="2019-08" db="EMBL/GenBank/DDBJ databases">
        <title>Draft genome sequences of two oriental melons (Cucumis melo L. var makuwa).</title>
        <authorList>
            <person name="Kwon S.-Y."/>
        </authorList>
    </citation>
    <scope>NUCLEOTIDE SEQUENCE [LARGE SCALE GENOMIC DNA]</scope>
    <source>
        <strain evidence="5">cv. Chang Bougi</strain>
        <strain evidence="4">cv. SW 3</strain>
        <tissue evidence="3">Leaf</tissue>
    </source>
</reference>